<proteinExistence type="predicted"/>
<dbReference type="Gene3D" id="1.10.10.60">
    <property type="entry name" value="Homeodomain-like"/>
    <property type="match status" value="1"/>
</dbReference>
<dbReference type="Proteomes" id="UP001058860">
    <property type="component" value="Chromosome"/>
</dbReference>
<name>A0ABY5PLP4_9ACTN</name>
<evidence type="ECO:0000256" key="2">
    <source>
        <dbReference type="PROSITE-ProRule" id="PRU00335"/>
    </source>
</evidence>
<keyword evidence="1 2" id="KW-0238">DNA-binding</keyword>
<gene>
    <name evidence="4" type="ORF">LRS13_08650</name>
</gene>
<evidence type="ECO:0000256" key="1">
    <source>
        <dbReference type="ARBA" id="ARBA00023125"/>
    </source>
</evidence>
<dbReference type="EMBL" id="CP088295">
    <property type="protein sequence ID" value="UUY05571.1"/>
    <property type="molecule type" value="Genomic_DNA"/>
</dbReference>
<evidence type="ECO:0000259" key="3">
    <source>
        <dbReference type="PROSITE" id="PS50977"/>
    </source>
</evidence>
<sequence>MSDVLETPTGTRDRLLAAALEITREGGYGAASVVAIADRAGVAAGTLYRHFPSKGELFAELFRTVCSGEVEAMRAADPGPSATATARAEEVIATFAGRALHTPRLAWALIAEPVDPLVDAERLAYREAYRELLATLVRAGIEDGSLPPQDADLTAAAIVGGVGEALVGPTSPLSGAAPDAQEIVRALRIFVRRALGAARSDQEETG</sequence>
<dbReference type="SUPFAM" id="SSF46689">
    <property type="entry name" value="Homeodomain-like"/>
    <property type="match status" value="1"/>
</dbReference>
<keyword evidence="5" id="KW-1185">Reference proteome</keyword>
<feature type="domain" description="HTH tetR-type" evidence="3">
    <location>
        <begin position="9"/>
        <end position="69"/>
    </location>
</feature>
<evidence type="ECO:0000313" key="5">
    <source>
        <dbReference type="Proteomes" id="UP001058860"/>
    </source>
</evidence>
<dbReference type="InterPro" id="IPR036271">
    <property type="entry name" value="Tet_transcr_reg_TetR-rel_C_sf"/>
</dbReference>
<dbReference type="PANTHER" id="PTHR30055">
    <property type="entry name" value="HTH-TYPE TRANSCRIPTIONAL REGULATOR RUTR"/>
    <property type="match status" value="1"/>
</dbReference>
<dbReference type="Gene3D" id="1.10.357.10">
    <property type="entry name" value="Tetracycline Repressor, domain 2"/>
    <property type="match status" value="1"/>
</dbReference>
<evidence type="ECO:0000313" key="4">
    <source>
        <dbReference type="EMBL" id="UUY05571.1"/>
    </source>
</evidence>
<dbReference type="PRINTS" id="PR00455">
    <property type="entry name" value="HTHTETR"/>
</dbReference>
<protein>
    <submittedName>
        <fullName evidence="4">TetR/AcrR family transcriptional regulator</fullName>
    </submittedName>
</protein>
<dbReference type="InterPro" id="IPR023772">
    <property type="entry name" value="DNA-bd_HTH_TetR-type_CS"/>
</dbReference>
<dbReference type="PANTHER" id="PTHR30055:SF226">
    <property type="entry name" value="HTH-TYPE TRANSCRIPTIONAL REGULATOR PKSA"/>
    <property type="match status" value="1"/>
</dbReference>
<dbReference type="InterPro" id="IPR050109">
    <property type="entry name" value="HTH-type_TetR-like_transc_reg"/>
</dbReference>
<dbReference type="InterPro" id="IPR001647">
    <property type="entry name" value="HTH_TetR"/>
</dbReference>
<feature type="DNA-binding region" description="H-T-H motif" evidence="2">
    <location>
        <begin position="32"/>
        <end position="51"/>
    </location>
</feature>
<accession>A0ABY5PLP4</accession>
<dbReference type="SUPFAM" id="SSF48498">
    <property type="entry name" value="Tetracyclin repressor-like, C-terminal domain"/>
    <property type="match status" value="1"/>
</dbReference>
<dbReference type="PROSITE" id="PS01081">
    <property type="entry name" value="HTH_TETR_1"/>
    <property type="match status" value="1"/>
</dbReference>
<dbReference type="PROSITE" id="PS50977">
    <property type="entry name" value="HTH_TETR_2"/>
    <property type="match status" value="1"/>
</dbReference>
<reference evidence="5" key="1">
    <citation type="submission" date="2021-11" db="EMBL/GenBank/DDBJ databases">
        <title>Cultivation dependent microbiological survey of springs from the worlds oldest radium mine currently devoted to the extraction of radon-saturated water.</title>
        <authorList>
            <person name="Kapinusova G."/>
            <person name="Smrhova T."/>
            <person name="Strejcek M."/>
            <person name="Suman J."/>
            <person name="Jani K."/>
            <person name="Pajer P."/>
            <person name="Uhlik O."/>
        </authorList>
    </citation>
    <scope>NUCLEOTIDE SEQUENCE [LARGE SCALE GENOMIC DNA]</scope>
    <source>
        <strain evidence="5">J379</strain>
    </source>
</reference>
<organism evidence="4 5">
    <name type="scientific">Svornostia abyssi</name>
    <dbReference type="NCBI Taxonomy" id="2898438"/>
    <lineage>
        <taxon>Bacteria</taxon>
        <taxon>Bacillati</taxon>
        <taxon>Actinomycetota</taxon>
        <taxon>Thermoleophilia</taxon>
        <taxon>Solirubrobacterales</taxon>
        <taxon>Baekduiaceae</taxon>
        <taxon>Svornostia</taxon>
    </lineage>
</organism>
<dbReference type="Pfam" id="PF00440">
    <property type="entry name" value="TetR_N"/>
    <property type="match status" value="1"/>
</dbReference>
<dbReference type="InterPro" id="IPR009057">
    <property type="entry name" value="Homeodomain-like_sf"/>
</dbReference>
<dbReference type="RefSeq" id="WP_353866017.1">
    <property type="nucleotide sequence ID" value="NZ_CP088295.1"/>
</dbReference>